<dbReference type="Proteomes" id="UP000034344">
    <property type="component" value="Unassembled WGS sequence"/>
</dbReference>
<dbReference type="STRING" id="1618480.US11_C0001G0113"/>
<comment type="similarity">
    <text evidence="1 7">Belongs to the universal ribosomal protein uL18 family.</text>
</comment>
<evidence type="ECO:0000256" key="3">
    <source>
        <dbReference type="ARBA" id="ARBA00022884"/>
    </source>
</evidence>
<evidence type="ECO:0000256" key="5">
    <source>
        <dbReference type="ARBA" id="ARBA00023274"/>
    </source>
</evidence>
<dbReference type="PANTHER" id="PTHR12899">
    <property type="entry name" value="39S RIBOSOMAL PROTEIN L18, MITOCHONDRIAL"/>
    <property type="match status" value="1"/>
</dbReference>
<sequence>MSKIFHDRKLRRKKRISTHFFGTADRPRVSIYRSNKYTYAQAIDDDKRTTLVLCSSLLLKKFKDYKKAKKTDEAKQVGILMANQLKEKQIMKVIFDRSSYNYKGRVKALAEGLREAGIQV</sequence>
<dbReference type="PANTHER" id="PTHR12899:SF3">
    <property type="entry name" value="LARGE RIBOSOMAL SUBUNIT PROTEIN UL18M"/>
    <property type="match status" value="1"/>
</dbReference>
<dbReference type="AlphaFoldDB" id="A0A0G0GQU3"/>
<evidence type="ECO:0000313" key="8">
    <source>
        <dbReference type="EMBL" id="KKQ02154.1"/>
    </source>
</evidence>
<comment type="subunit">
    <text evidence="7">Part of the 50S ribosomal subunit; part of the 5S rRNA/L5/L18/L25 subcomplex. Contacts the 5S and 23S rRNAs.</text>
</comment>
<evidence type="ECO:0000256" key="2">
    <source>
        <dbReference type="ARBA" id="ARBA00022730"/>
    </source>
</evidence>
<dbReference type="SUPFAM" id="SSF53137">
    <property type="entry name" value="Translational machinery components"/>
    <property type="match status" value="1"/>
</dbReference>
<organism evidence="8 9">
    <name type="scientific">Candidatus Roizmanbacteria bacterium GW2011_GWA2_36_23</name>
    <dbReference type="NCBI Taxonomy" id="1618480"/>
    <lineage>
        <taxon>Bacteria</taxon>
        <taxon>Candidatus Roizmaniibacteriota</taxon>
    </lineage>
</organism>
<comment type="function">
    <text evidence="7">This is one of the proteins that bind and probably mediate the attachment of the 5S RNA into the large ribosomal subunit, where it forms part of the central protuberance.</text>
</comment>
<evidence type="ECO:0000256" key="4">
    <source>
        <dbReference type="ARBA" id="ARBA00022980"/>
    </source>
</evidence>
<dbReference type="InterPro" id="IPR057268">
    <property type="entry name" value="Ribosomal_L18"/>
</dbReference>
<keyword evidence="5 7" id="KW-0687">Ribonucleoprotein</keyword>
<dbReference type="EMBL" id="LBRS01000001">
    <property type="protein sequence ID" value="KKQ02154.1"/>
    <property type="molecule type" value="Genomic_DNA"/>
</dbReference>
<dbReference type="CDD" id="cd00432">
    <property type="entry name" value="Ribosomal_L18_L5e"/>
    <property type="match status" value="1"/>
</dbReference>
<dbReference type="GO" id="GO:0022625">
    <property type="term" value="C:cytosolic large ribosomal subunit"/>
    <property type="evidence" value="ECO:0007669"/>
    <property type="project" value="TreeGrafter"/>
</dbReference>
<comment type="caution">
    <text evidence="8">The sequence shown here is derived from an EMBL/GenBank/DDBJ whole genome shotgun (WGS) entry which is preliminary data.</text>
</comment>
<name>A0A0G0GQU3_9BACT</name>
<evidence type="ECO:0000256" key="6">
    <source>
        <dbReference type="ARBA" id="ARBA00035197"/>
    </source>
</evidence>
<protein>
    <recommendedName>
        <fullName evidence="6 7">Large ribosomal subunit protein uL18</fullName>
    </recommendedName>
</protein>
<keyword evidence="4 7" id="KW-0689">Ribosomal protein</keyword>
<keyword evidence="3 7" id="KW-0694">RNA-binding</keyword>
<evidence type="ECO:0000256" key="7">
    <source>
        <dbReference type="HAMAP-Rule" id="MF_01337"/>
    </source>
</evidence>
<proteinExistence type="inferred from homology"/>
<dbReference type="NCBIfam" id="TIGR00060">
    <property type="entry name" value="L18_bact"/>
    <property type="match status" value="1"/>
</dbReference>
<dbReference type="Gene3D" id="3.30.420.100">
    <property type="match status" value="1"/>
</dbReference>
<dbReference type="GO" id="GO:0006412">
    <property type="term" value="P:translation"/>
    <property type="evidence" value="ECO:0007669"/>
    <property type="project" value="UniProtKB-UniRule"/>
</dbReference>
<evidence type="ECO:0000256" key="1">
    <source>
        <dbReference type="ARBA" id="ARBA00007116"/>
    </source>
</evidence>
<gene>
    <name evidence="7" type="primary">rplR</name>
    <name evidence="8" type="ORF">US11_C0001G0113</name>
</gene>
<dbReference type="InterPro" id="IPR004389">
    <property type="entry name" value="Ribosomal_uL18_bac-type"/>
</dbReference>
<dbReference type="InterPro" id="IPR005484">
    <property type="entry name" value="Ribosomal_uL18_bac/plant/anim"/>
</dbReference>
<dbReference type="GO" id="GO:0003735">
    <property type="term" value="F:structural constituent of ribosome"/>
    <property type="evidence" value="ECO:0007669"/>
    <property type="project" value="InterPro"/>
</dbReference>
<accession>A0A0G0GQU3</accession>
<dbReference type="GO" id="GO:0008097">
    <property type="term" value="F:5S rRNA binding"/>
    <property type="evidence" value="ECO:0007669"/>
    <property type="project" value="TreeGrafter"/>
</dbReference>
<reference evidence="8 9" key="1">
    <citation type="journal article" date="2015" name="Nature">
        <title>rRNA introns, odd ribosomes, and small enigmatic genomes across a large radiation of phyla.</title>
        <authorList>
            <person name="Brown C.T."/>
            <person name="Hug L.A."/>
            <person name="Thomas B.C."/>
            <person name="Sharon I."/>
            <person name="Castelle C.J."/>
            <person name="Singh A."/>
            <person name="Wilkins M.J."/>
            <person name="Williams K.H."/>
            <person name="Banfield J.F."/>
        </authorList>
    </citation>
    <scope>NUCLEOTIDE SEQUENCE [LARGE SCALE GENOMIC DNA]</scope>
</reference>
<dbReference type="Pfam" id="PF00861">
    <property type="entry name" value="Ribosomal_L18p"/>
    <property type="match status" value="1"/>
</dbReference>
<evidence type="ECO:0000313" key="9">
    <source>
        <dbReference type="Proteomes" id="UP000034344"/>
    </source>
</evidence>
<dbReference type="HAMAP" id="MF_01337_B">
    <property type="entry name" value="Ribosomal_uL18_B"/>
    <property type="match status" value="1"/>
</dbReference>
<keyword evidence="2 7" id="KW-0699">rRNA-binding</keyword>